<evidence type="ECO:0000259" key="1">
    <source>
        <dbReference type="Pfam" id="PF03167"/>
    </source>
</evidence>
<evidence type="ECO:0000313" key="3">
    <source>
        <dbReference type="Proteomes" id="UP000223913"/>
    </source>
</evidence>
<dbReference type="InterPro" id="IPR032579">
    <property type="entry name" value="Phe_SMUG2-like"/>
</dbReference>
<comment type="caution">
    <text evidence="2">The sequence shown here is derived from an EMBL/GenBank/DDBJ whole genome shotgun (WGS) entry which is preliminary data.</text>
</comment>
<dbReference type="EMBL" id="PDUD01000033">
    <property type="protein sequence ID" value="PHN03177.1"/>
    <property type="molecule type" value="Genomic_DNA"/>
</dbReference>
<dbReference type="Proteomes" id="UP000223913">
    <property type="component" value="Unassembled WGS sequence"/>
</dbReference>
<keyword evidence="3" id="KW-1185">Reference proteome</keyword>
<dbReference type="SUPFAM" id="SSF52141">
    <property type="entry name" value="Uracil-DNA glycosylase-like"/>
    <property type="match status" value="1"/>
</dbReference>
<dbReference type="AlphaFoldDB" id="A0A2D0N407"/>
<proteinExistence type="predicted"/>
<feature type="domain" description="Uracil-DNA glycosylase-like" evidence="1">
    <location>
        <begin position="88"/>
        <end position="262"/>
    </location>
</feature>
<gene>
    <name evidence="2" type="ORF">CRP01_27670</name>
</gene>
<organism evidence="2 3">
    <name type="scientific">Flavilitoribacter nigricans (strain ATCC 23147 / DSM 23189 / NBRC 102662 / NCIMB 1420 / SS-2)</name>
    <name type="common">Lewinella nigricans</name>
    <dbReference type="NCBI Taxonomy" id="1122177"/>
    <lineage>
        <taxon>Bacteria</taxon>
        <taxon>Pseudomonadati</taxon>
        <taxon>Bacteroidota</taxon>
        <taxon>Saprospiria</taxon>
        <taxon>Saprospirales</taxon>
        <taxon>Lewinellaceae</taxon>
        <taxon>Flavilitoribacter</taxon>
    </lineage>
</organism>
<accession>A0A2D0N407</accession>
<sequence>MCLNLRFFEWMYTRFFVNLFQARTDRPPSTVNRPPSTKKTKMTFADQIIAFNQSLSPDWDIPEPVELLYPYDRPETMAALTTFYQKYYGDRNSRICLFGINPGRFGAAVTGVPFTDPIRLESVCGIDNPFSKKPELSSVFVYEFIEAFGGVEAFYPHFCITSLCPLGFVKDGKNYNYYDDRELEERVTPHIVDHLHTLLDFPVSNTVALCLGRGKNYEYFRKLNDTHRFFGEVIPLPHPRWVMQYRRKRMEEFVQEYLTQLRYAIDAAASAT</sequence>
<dbReference type="InterPro" id="IPR005122">
    <property type="entry name" value="Uracil-DNA_glycosylase-like"/>
</dbReference>
<reference evidence="2 3" key="1">
    <citation type="submission" date="2017-10" db="EMBL/GenBank/DDBJ databases">
        <title>The draft genome sequence of Lewinella nigricans NBRC 102662.</title>
        <authorList>
            <person name="Wang K."/>
        </authorList>
    </citation>
    <scope>NUCLEOTIDE SEQUENCE [LARGE SCALE GENOMIC DNA]</scope>
    <source>
        <strain evidence="2 3">NBRC 102662</strain>
    </source>
</reference>
<dbReference type="OrthoDB" id="7107805at2"/>
<evidence type="ECO:0000313" key="2">
    <source>
        <dbReference type="EMBL" id="PHN03177.1"/>
    </source>
</evidence>
<dbReference type="CDD" id="cd19375">
    <property type="entry name" value="UDG-F3-like_SMUG2"/>
    <property type="match status" value="1"/>
</dbReference>
<name>A0A2D0N407_FLAN2</name>
<dbReference type="Pfam" id="PF03167">
    <property type="entry name" value="UDG"/>
    <property type="match status" value="1"/>
</dbReference>
<dbReference type="InterPro" id="IPR036895">
    <property type="entry name" value="Uracil-DNA_glycosylase-like_sf"/>
</dbReference>
<dbReference type="Gene3D" id="3.40.470.10">
    <property type="entry name" value="Uracil-DNA glycosylase-like domain"/>
    <property type="match status" value="1"/>
</dbReference>
<protein>
    <submittedName>
        <fullName evidence="2">DUF4918 domain-containing protein</fullName>
    </submittedName>
</protein>